<dbReference type="AlphaFoldDB" id="A0A7D7LTT7"/>
<dbReference type="InterPro" id="IPR006665">
    <property type="entry name" value="OmpA-like"/>
</dbReference>
<dbReference type="PANTHER" id="PTHR30329">
    <property type="entry name" value="STATOR ELEMENT OF FLAGELLAR MOTOR COMPLEX"/>
    <property type="match status" value="1"/>
</dbReference>
<feature type="domain" description="OmpA-like" evidence="3">
    <location>
        <begin position="73"/>
        <end position="225"/>
    </location>
</feature>
<evidence type="ECO:0000313" key="6">
    <source>
        <dbReference type="Proteomes" id="UP000515349"/>
    </source>
</evidence>
<reference evidence="7" key="2">
    <citation type="submission" date="2020-07" db="EMBL/GenBank/DDBJ databases">
        <title>Flavobacterium sp. xlx-214.</title>
        <authorList>
            <person name="Yang C."/>
        </authorList>
    </citation>
    <scope>NUCLEOTIDE SEQUENCE [LARGE SCALE GENOMIC DNA]</scope>
    <source>
        <strain evidence="7">CX-624</strain>
    </source>
</reference>
<evidence type="ECO:0000313" key="7">
    <source>
        <dbReference type="Proteomes" id="UP000539710"/>
    </source>
</evidence>
<proteinExistence type="predicted"/>
<dbReference type="GO" id="GO:0016020">
    <property type="term" value="C:membrane"/>
    <property type="evidence" value="ECO:0007669"/>
    <property type="project" value="UniProtKB-UniRule"/>
</dbReference>
<keyword evidence="2" id="KW-1133">Transmembrane helix</keyword>
<reference evidence="4" key="3">
    <citation type="submission" date="2020-07" db="EMBL/GenBank/DDBJ databases">
        <authorList>
            <person name="Yang C."/>
        </authorList>
    </citation>
    <scope>NUCLEOTIDE SEQUENCE</scope>
    <source>
        <strain evidence="4">Cx-624</strain>
    </source>
</reference>
<sequence length="235" mass="26720">MARPRSKGDYNFIAYSDIMTGLAIIFLFIAVAYILEGISDKIVKDDIYNAIGEDLKKDFKSKNVELDKDMSLKFLQDNINKTDELFQIGSAEMTPSFKSKVADIWPKYQQILLNKDNLPYISEIRIEGHTDTIAPKKDQTESYLYNLNLSSARAQSVLSYIRSLESYNSLPPAQKEKLDFLLTANGMSYSRALNSEGEISALSKTDQSIDLNKSRRVEFRINTSNEELQKNLSTK</sequence>
<evidence type="ECO:0000313" key="4">
    <source>
        <dbReference type="EMBL" id="MBA5245844.1"/>
    </source>
</evidence>
<organism evidence="5 6">
    <name type="scientific">Marnyiella aurantia</name>
    <dbReference type="NCBI Taxonomy" id="2758037"/>
    <lineage>
        <taxon>Bacteria</taxon>
        <taxon>Pseudomonadati</taxon>
        <taxon>Bacteroidota</taxon>
        <taxon>Flavobacteriia</taxon>
        <taxon>Flavobacteriales</taxon>
        <taxon>Weeksellaceae</taxon>
        <taxon>Marnyiella</taxon>
    </lineage>
</organism>
<dbReference type="Proteomes" id="UP000539710">
    <property type="component" value="Unassembled WGS sequence"/>
</dbReference>
<dbReference type="EMBL" id="JACEUX010000001">
    <property type="protein sequence ID" value="MBA5245844.1"/>
    <property type="molecule type" value="Genomic_DNA"/>
</dbReference>
<evidence type="ECO:0000259" key="3">
    <source>
        <dbReference type="PROSITE" id="PS51123"/>
    </source>
</evidence>
<feature type="transmembrane region" description="Helical" evidence="2">
    <location>
        <begin position="12"/>
        <end position="35"/>
    </location>
</feature>
<evidence type="ECO:0000256" key="1">
    <source>
        <dbReference type="PROSITE-ProRule" id="PRU00473"/>
    </source>
</evidence>
<accession>A0A7D7LTT7</accession>
<dbReference type="SUPFAM" id="SSF103088">
    <property type="entry name" value="OmpA-like"/>
    <property type="match status" value="1"/>
</dbReference>
<keyword evidence="2" id="KW-0812">Transmembrane</keyword>
<keyword evidence="1 2" id="KW-0472">Membrane</keyword>
<dbReference type="RefSeq" id="WP_181885959.1">
    <property type="nucleotide sequence ID" value="NZ_CP059472.1"/>
</dbReference>
<dbReference type="KEGG" id="cbau:H1R16_01720"/>
<name>A0A7D7LTT7_9FLAO</name>
<dbReference type="PANTHER" id="PTHR30329:SF21">
    <property type="entry name" value="LIPOPROTEIN YIAD-RELATED"/>
    <property type="match status" value="1"/>
</dbReference>
<dbReference type="Pfam" id="PF00691">
    <property type="entry name" value="OmpA"/>
    <property type="match status" value="1"/>
</dbReference>
<evidence type="ECO:0000313" key="5">
    <source>
        <dbReference type="EMBL" id="QMS98755.1"/>
    </source>
</evidence>
<dbReference type="InterPro" id="IPR036737">
    <property type="entry name" value="OmpA-like_sf"/>
</dbReference>
<evidence type="ECO:0000256" key="2">
    <source>
        <dbReference type="SAM" id="Phobius"/>
    </source>
</evidence>
<dbReference type="Gene3D" id="3.30.1330.60">
    <property type="entry name" value="OmpA-like domain"/>
    <property type="match status" value="1"/>
</dbReference>
<protein>
    <submittedName>
        <fullName evidence="5">OmpA family protein</fullName>
    </submittedName>
</protein>
<dbReference type="Proteomes" id="UP000515349">
    <property type="component" value="Chromosome"/>
</dbReference>
<dbReference type="InterPro" id="IPR050330">
    <property type="entry name" value="Bact_OuterMem_StrucFunc"/>
</dbReference>
<gene>
    <name evidence="5" type="ORF">H1R16_01720</name>
    <name evidence="4" type="ORF">H2507_01550</name>
</gene>
<reference evidence="5 6" key="1">
    <citation type="submission" date="2020-07" db="EMBL/GenBank/DDBJ databases">
        <title>Chryseobacterium sp.cx-624.</title>
        <authorList>
            <person name="Yang C."/>
        </authorList>
    </citation>
    <scope>NUCLEOTIDE SEQUENCE [LARGE SCALE GENOMIC DNA]</scope>
    <source>
        <strain evidence="5">Cx-624</strain>
        <strain evidence="6">cx-624</strain>
    </source>
</reference>
<dbReference type="PROSITE" id="PS51123">
    <property type="entry name" value="OMPA_2"/>
    <property type="match status" value="1"/>
</dbReference>
<dbReference type="EMBL" id="CP059472">
    <property type="protein sequence ID" value="QMS98755.1"/>
    <property type="molecule type" value="Genomic_DNA"/>
</dbReference>
<keyword evidence="7" id="KW-1185">Reference proteome</keyword>